<accession>A0A2A2WU02</accession>
<protein>
    <submittedName>
        <fullName evidence="1">Uncharacterized protein</fullName>
    </submittedName>
</protein>
<comment type="caution">
    <text evidence="1">The sequence shown here is derived from an EMBL/GenBank/DDBJ whole genome shotgun (WGS) entry which is preliminary data.</text>
</comment>
<dbReference type="AlphaFoldDB" id="A0A2A2WU02"/>
<keyword evidence="2" id="KW-1185">Reference proteome</keyword>
<name>A0A2A2WU02_9ACTN</name>
<dbReference type="RefSeq" id="WP_095717116.1">
    <property type="nucleotide sequence ID" value="NZ_NTGA01000004.1"/>
</dbReference>
<evidence type="ECO:0000313" key="2">
    <source>
        <dbReference type="Proteomes" id="UP000218810"/>
    </source>
</evidence>
<organism evidence="1 2">
    <name type="scientific">Dietzia natronolimnaea</name>
    <dbReference type="NCBI Taxonomy" id="161920"/>
    <lineage>
        <taxon>Bacteria</taxon>
        <taxon>Bacillati</taxon>
        <taxon>Actinomycetota</taxon>
        <taxon>Actinomycetes</taxon>
        <taxon>Mycobacteriales</taxon>
        <taxon>Dietziaceae</taxon>
        <taxon>Dietzia</taxon>
    </lineage>
</organism>
<dbReference type="EMBL" id="NTGA01000004">
    <property type="protein sequence ID" value="PAY24656.1"/>
    <property type="molecule type" value="Genomic_DNA"/>
</dbReference>
<evidence type="ECO:0000313" key="1">
    <source>
        <dbReference type="EMBL" id="PAY24656.1"/>
    </source>
</evidence>
<reference evidence="2" key="1">
    <citation type="submission" date="2017-09" db="EMBL/GenBank/DDBJ databases">
        <authorList>
            <person name="Zhang Y."/>
            <person name="Huang X."/>
            <person name="Liu J."/>
            <person name="Lu L."/>
            <person name="Peng K."/>
        </authorList>
    </citation>
    <scope>NUCLEOTIDE SEQUENCE [LARGE SCALE GENOMIC DNA]</scope>
    <source>
        <strain evidence="2">S-XJ-1</strain>
    </source>
</reference>
<sequence length="66" mass="7282">MSVKLEWSGFDEKDLEKALNAELAKVDGSNESAVVDAVKRATKKVFGKPMSTTDARKLARKIMRGK</sequence>
<proteinExistence type="predicted"/>
<gene>
    <name evidence="1" type="ORF">CEY15_02345</name>
</gene>
<dbReference type="Proteomes" id="UP000218810">
    <property type="component" value="Unassembled WGS sequence"/>
</dbReference>